<reference evidence="1" key="2">
    <citation type="journal article" date="2021" name="PeerJ">
        <title>Extensive microbial diversity within the chicken gut microbiome revealed by metagenomics and culture.</title>
        <authorList>
            <person name="Gilroy R."/>
            <person name="Ravi A."/>
            <person name="Getino M."/>
            <person name="Pursley I."/>
            <person name="Horton D.L."/>
            <person name="Alikhan N.F."/>
            <person name="Baker D."/>
            <person name="Gharbi K."/>
            <person name="Hall N."/>
            <person name="Watson M."/>
            <person name="Adriaenssens E.M."/>
            <person name="Foster-Nyarko E."/>
            <person name="Jarju S."/>
            <person name="Secka A."/>
            <person name="Antonio M."/>
            <person name="Oren A."/>
            <person name="Chaudhuri R.R."/>
            <person name="La Ragione R."/>
            <person name="Hildebrand F."/>
            <person name="Pallen M.J."/>
        </authorList>
    </citation>
    <scope>NUCLEOTIDE SEQUENCE</scope>
    <source>
        <strain evidence="1">ChiHjej9B8-7071</strain>
    </source>
</reference>
<dbReference type="AlphaFoldDB" id="A0A9D1A745"/>
<dbReference type="EMBL" id="DVGD01000113">
    <property type="protein sequence ID" value="HIR09526.1"/>
    <property type="molecule type" value="Genomic_DNA"/>
</dbReference>
<evidence type="ECO:0000313" key="2">
    <source>
        <dbReference type="Proteomes" id="UP000824258"/>
    </source>
</evidence>
<reference evidence="1" key="1">
    <citation type="submission" date="2020-10" db="EMBL/GenBank/DDBJ databases">
        <authorList>
            <person name="Gilroy R."/>
        </authorList>
    </citation>
    <scope>NUCLEOTIDE SEQUENCE</scope>
    <source>
        <strain evidence="1">ChiHjej9B8-7071</strain>
    </source>
</reference>
<evidence type="ECO:0000313" key="1">
    <source>
        <dbReference type="EMBL" id="HIR09526.1"/>
    </source>
</evidence>
<organism evidence="1 2">
    <name type="scientific">Candidatus Avoscillospira stercoripullorum</name>
    <dbReference type="NCBI Taxonomy" id="2840709"/>
    <lineage>
        <taxon>Bacteria</taxon>
        <taxon>Bacillati</taxon>
        <taxon>Bacillota</taxon>
        <taxon>Clostridia</taxon>
        <taxon>Eubacteriales</taxon>
        <taxon>Oscillospiraceae</taxon>
        <taxon>Oscillospiraceae incertae sedis</taxon>
        <taxon>Candidatus Avoscillospira</taxon>
    </lineage>
</organism>
<comment type="caution">
    <text evidence="1">The sequence shown here is derived from an EMBL/GenBank/DDBJ whole genome shotgun (WGS) entry which is preliminary data.</text>
</comment>
<name>A0A9D1A745_9FIRM</name>
<dbReference type="Proteomes" id="UP000824258">
    <property type="component" value="Unassembled WGS sequence"/>
</dbReference>
<sequence>MSSQGTIIARVYTSGAQLPLDGVPVTFTRRLPDGRKQLLALLFTNSSGMTPPLAVETPDRAESLSPGAAAPPFAVVDILVEAPGYKKVEATAVQVFPGVETIQLMQLIPLPTLGTDRGAVIYQPEPPQNL</sequence>
<gene>
    <name evidence="1" type="ORF">IAA70_03885</name>
</gene>
<proteinExistence type="predicted"/>
<accession>A0A9D1A745</accession>
<protein>
    <submittedName>
        <fullName evidence="1">Spore cortex-lytic protein</fullName>
    </submittedName>
</protein>